<comment type="caution">
    <text evidence="1">The sequence shown here is derived from an EMBL/GenBank/DDBJ whole genome shotgun (WGS) entry which is preliminary data.</text>
</comment>
<protein>
    <submittedName>
        <fullName evidence="1">Uncharacterized protein</fullName>
    </submittedName>
</protein>
<accession>A0ABR5FD70</accession>
<name>A0ABR5FD70_9MYCO</name>
<dbReference type="EMBL" id="LDPO01000013">
    <property type="protein sequence ID" value="KLO27657.1"/>
    <property type="molecule type" value="Genomic_DNA"/>
</dbReference>
<evidence type="ECO:0000313" key="2">
    <source>
        <dbReference type="Proteomes" id="UP000036464"/>
    </source>
</evidence>
<organism evidence="1 2">
    <name type="scientific">Mycolicibacter heraklionensis</name>
    <dbReference type="NCBI Taxonomy" id="512402"/>
    <lineage>
        <taxon>Bacteria</taxon>
        <taxon>Bacillati</taxon>
        <taxon>Actinomycetota</taxon>
        <taxon>Actinomycetes</taxon>
        <taxon>Mycobacteriales</taxon>
        <taxon>Mycobacteriaceae</taxon>
        <taxon>Mycolicibacter</taxon>
    </lineage>
</organism>
<evidence type="ECO:0000313" key="1">
    <source>
        <dbReference type="EMBL" id="KLO27657.1"/>
    </source>
</evidence>
<sequence>MSVLSLSAGRRPGIASVWPLTDKPADLDRQVRKPGARFKLVRHTRHFSTGSGTVRWFRIG</sequence>
<reference evidence="1 2" key="1">
    <citation type="submission" date="2015-05" db="EMBL/GenBank/DDBJ databases">
        <title>Genome sequence of Mycobacterium heraklionense Davo strain.</title>
        <authorList>
            <person name="Greninger A.L."/>
            <person name="Cunningham G."/>
            <person name="Miller S."/>
        </authorList>
    </citation>
    <scope>NUCLEOTIDE SEQUENCE [LARGE SCALE GENOMIC DNA]</scope>
    <source>
        <strain evidence="1 2">Davo</strain>
    </source>
</reference>
<gene>
    <name evidence="1" type="ORF">ABW16_15505</name>
</gene>
<keyword evidence="2" id="KW-1185">Reference proteome</keyword>
<dbReference type="Proteomes" id="UP000036464">
    <property type="component" value="Unassembled WGS sequence"/>
</dbReference>
<proteinExistence type="predicted"/>